<evidence type="ECO:0000256" key="5">
    <source>
        <dbReference type="ARBA" id="ARBA00038359"/>
    </source>
</evidence>
<comment type="caution">
    <text evidence="8">The sequence shown here is derived from an EMBL/GenBank/DDBJ whole genome shotgun (WGS) entry which is preliminary data.</text>
</comment>
<feature type="non-terminal residue" evidence="8">
    <location>
        <position position="288"/>
    </location>
</feature>
<evidence type="ECO:0000256" key="1">
    <source>
        <dbReference type="ARBA" id="ARBA00004141"/>
    </source>
</evidence>
<keyword evidence="4 6" id="KW-0472">Membrane</keyword>
<dbReference type="Proteomes" id="UP001172155">
    <property type="component" value="Unassembled WGS sequence"/>
</dbReference>
<feature type="transmembrane region" description="Helical" evidence="6">
    <location>
        <begin position="51"/>
        <end position="71"/>
    </location>
</feature>
<dbReference type="InterPro" id="IPR049326">
    <property type="entry name" value="Rhodopsin_dom_fungi"/>
</dbReference>
<dbReference type="PANTHER" id="PTHR33048">
    <property type="entry name" value="PTH11-LIKE INTEGRAL MEMBRANE PROTEIN (AFU_ORTHOLOGUE AFUA_5G11245)"/>
    <property type="match status" value="1"/>
</dbReference>
<feature type="transmembrane region" description="Helical" evidence="6">
    <location>
        <begin position="91"/>
        <end position="112"/>
    </location>
</feature>
<reference evidence="8" key="1">
    <citation type="submission" date="2023-06" db="EMBL/GenBank/DDBJ databases">
        <title>Genome-scale phylogeny and comparative genomics of the fungal order Sordariales.</title>
        <authorList>
            <consortium name="Lawrence Berkeley National Laboratory"/>
            <person name="Hensen N."/>
            <person name="Bonometti L."/>
            <person name="Westerberg I."/>
            <person name="Brannstrom I.O."/>
            <person name="Guillou S."/>
            <person name="Cros-Aarteil S."/>
            <person name="Calhoun S."/>
            <person name="Haridas S."/>
            <person name="Kuo A."/>
            <person name="Mondo S."/>
            <person name="Pangilinan J."/>
            <person name="Riley R."/>
            <person name="LaButti K."/>
            <person name="Andreopoulos B."/>
            <person name="Lipzen A."/>
            <person name="Chen C."/>
            <person name="Yanf M."/>
            <person name="Daum C."/>
            <person name="Ng V."/>
            <person name="Clum A."/>
            <person name="Steindorff A."/>
            <person name="Ohm R."/>
            <person name="Martin F."/>
            <person name="Silar P."/>
            <person name="Natvig D."/>
            <person name="Lalanne C."/>
            <person name="Gautier V."/>
            <person name="Ament-velasquez S.L."/>
            <person name="Kruys A."/>
            <person name="Hutchinson M.I."/>
            <person name="Powell A.J."/>
            <person name="Barry K."/>
            <person name="Miller A.N."/>
            <person name="Grigoriev I.V."/>
            <person name="Debuchy R."/>
            <person name="Gladieux P."/>
            <person name="Thoren M.H."/>
            <person name="Johannesson H."/>
        </authorList>
    </citation>
    <scope>NUCLEOTIDE SEQUENCE</scope>
    <source>
        <strain evidence="8">SMH3187-1</strain>
    </source>
</reference>
<keyword evidence="3 6" id="KW-1133">Transmembrane helix</keyword>
<dbReference type="InterPro" id="IPR052337">
    <property type="entry name" value="SAT4-like"/>
</dbReference>
<evidence type="ECO:0000313" key="9">
    <source>
        <dbReference type="Proteomes" id="UP001172155"/>
    </source>
</evidence>
<dbReference type="EMBL" id="JAUKUD010000007">
    <property type="protein sequence ID" value="KAK0737829.1"/>
    <property type="molecule type" value="Genomic_DNA"/>
</dbReference>
<feature type="transmembrane region" description="Helical" evidence="6">
    <location>
        <begin position="214"/>
        <end position="232"/>
    </location>
</feature>
<dbReference type="AlphaFoldDB" id="A0AA40BP82"/>
<evidence type="ECO:0000256" key="3">
    <source>
        <dbReference type="ARBA" id="ARBA00022989"/>
    </source>
</evidence>
<protein>
    <recommendedName>
        <fullName evidence="7">Rhodopsin domain-containing protein</fullName>
    </recommendedName>
</protein>
<dbReference type="GO" id="GO:0016020">
    <property type="term" value="C:membrane"/>
    <property type="evidence" value="ECO:0007669"/>
    <property type="project" value="UniProtKB-SubCell"/>
</dbReference>
<keyword evidence="2 6" id="KW-0812">Transmembrane</keyword>
<sequence length="288" mass="31572">MNSLPGVDNGNTETVESMAPLMRIVCWLLVSISGLFLSLRLYCKYLQSRGLWWDDHVLIMAWLALVADTIVNTINLDLGFGLHLSAIPPLAVPTITLLSNVSTSLAFLGAVWSKTSFGMTLLRITDGKTKAVVWFVMLSMNAAVSASIVVSWVQCDPLPKGWDKGITGGRCWDPRVNVYYMMFAAAYSGVMDIVLALLPWPIIWKLQMKRKEKIGVALAMSMGVFAGCAAFVKSTKIPLVLGGDFTYSGYDLVIWGAAEVAITICAASVPLLRVLIREVRSLTRQRYG</sequence>
<gene>
    <name evidence="8" type="ORF">B0T18DRAFT_354511</name>
</gene>
<feature type="transmembrane region" description="Helical" evidence="6">
    <location>
        <begin position="178"/>
        <end position="202"/>
    </location>
</feature>
<comment type="similarity">
    <text evidence="5">Belongs to the SAT4 family.</text>
</comment>
<evidence type="ECO:0000256" key="4">
    <source>
        <dbReference type="ARBA" id="ARBA00023136"/>
    </source>
</evidence>
<evidence type="ECO:0000313" key="8">
    <source>
        <dbReference type="EMBL" id="KAK0737829.1"/>
    </source>
</evidence>
<evidence type="ECO:0000259" key="7">
    <source>
        <dbReference type="Pfam" id="PF20684"/>
    </source>
</evidence>
<organism evidence="8 9">
    <name type="scientific">Schizothecium vesticola</name>
    <dbReference type="NCBI Taxonomy" id="314040"/>
    <lineage>
        <taxon>Eukaryota</taxon>
        <taxon>Fungi</taxon>
        <taxon>Dikarya</taxon>
        <taxon>Ascomycota</taxon>
        <taxon>Pezizomycotina</taxon>
        <taxon>Sordariomycetes</taxon>
        <taxon>Sordariomycetidae</taxon>
        <taxon>Sordariales</taxon>
        <taxon>Schizotheciaceae</taxon>
        <taxon>Schizothecium</taxon>
    </lineage>
</organism>
<feature type="transmembrane region" description="Helical" evidence="6">
    <location>
        <begin position="132"/>
        <end position="153"/>
    </location>
</feature>
<evidence type="ECO:0000256" key="2">
    <source>
        <dbReference type="ARBA" id="ARBA00022692"/>
    </source>
</evidence>
<feature type="transmembrane region" description="Helical" evidence="6">
    <location>
        <begin position="20"/>
        <end position="39"/>
    </location>
</feature>
<comment type="subcellular location">
    <subcellularLocation>
        <location evidence="1">Membrane</location>
        <topology evidence="1">Multi-pass membrane protein</topology>
    </subcellularLocation>
</comment>
<accession>A0AA40BP82</accession>
<name>A0AA40BP82_9PEZI</name>
<proteinExistence type="inferred from homology"/>
<evidence type="ECO:0000256" key="6">
    <source>
        <dbReference type="SAM" id="Phobius"/>
    </source>
</evidence>
<dbReference type="Pfam" id="PF20684">
    <property type="entry name" value="Fung_rhodopsin"/>
    <property type="match status" value="1"/>
</dbReference>
<keyword evidence="9" id="KW-1185">Reference proteome</keyword>
<feature type="domain" description="Rhodopsin" evidence="7">
    <location>
        <begin position="39"/>
        <end position="277"/>
    </location>
</feature>
<feature type="transmembrane region" description="Helical" evidence="6">
    <location>
        <begin position="252"/>
        <end position="276"/>
    </location>
</feature>
<dbReference type="PANTHER" id="PTHR33048:SF42">
    <property type="entry name" value="INTEGRAL MEMBRANE PROTEIN"/>
    <property type="match status" value="1"/>
</dbReference>